<evidence type="ECO:0000313" key="2">
    <source>
        <dbReference type="EMBL" id="KAK3285686.1"/>
    </source>
</evidence>
<reference evidence="2 3" key="1">
    <citation type="journal article" date="2015" name="Genome Biol. Evol.">
        <title>Comparative Genomics of a Bacterivorous Green Alga Reveals Evolutionary Causalities and Consequences of Phago-Mixotrophic Mode of Nutrition.</title>
        <authorList>
            <person name="Burns J.A."/>
            <person name="Paasch A."/>
            <person name="Narechania A."/>
            <person name="Kim E."/>
        </authorList>
    </citation>
    <scope>NUCLEOTIDE SEQUENCE [LARGE SCALE GENOMIC DNA]</scope>
    <source>
        <strain evidence="2 3">PLY_AMNH</strain>
    </source>
</reference>
<dbReference type="EMBL" id="LGRX02001697">
    <property type="protein sequence ID" value="KAK3285686.1"/>
    <property type="molecule type" value="Genomic_DNA"/>
</dbReference>
<dbReference type="Proteomes" id="UP001190700">
    <property type="component" value="Unassembled WGS sequence"/>
</dbReference>
<organism evidence="2 3">
    <name type="scientific">Cymbomonas tetramitiformis</name>
    <dbReference type="NCBI Taxonomy" id="36881"/>
    <lineage>
        <taxon>Eukaryota</taxon>
        <taxon>Viridiplantae</taxon>
        <taxon>Chlorophyta</taxon>
        <taxon>Pyramimonadophyceae</taxon>
        <taxon>Pyramimonadales</taxon>
        <taxon>Pyramimonadaceae</taxon>
        <taxon>Cymbomonas</taxon>
    </lineage>
</organism>
<dbReference type="Gene3D" id="2.30.29.30">
    <property type="entry name" value="Pleckstrin-homology domain (PH domain)/Phosphotyrosine-binding domain (PTB)"/>
    <property type="match status" value="1"/>
</dbReference>
<accession>A0AAE0GX20</accession>
<comment type="caution">
    <text evidence="2">The sequence shown here is derived from an EMBL/GenBank/DDBJ whole genome shotgun (WGS) entry which is preliminary data.</text>
</comment>
<dbReference type="InterPro" id="IPR001849">
    <property type="entry name" value="PH_domain"/>
</dbReference>
<evidence type="ECO:0000259" key="1">
    <source>
        <dbReference type="PROSITE" id="PS50003"/>
    </source>
</evidence>
<evidence type="ECO:0000313" key="3">
    <source>
        <dbReference type="Proteomes" id="UP001190700"/>
    </source>
</evidence>
<dbReference type="PROSITE" id="PS50003">
    <property type="entry name" value="PH_DOMAIN"/>
    <property type="match status" value="1"/>
</dbReference>
<dbReference type="AlphaFoldDB" id="A0AAE0GX20"/>
<dbReference type="SUPFAM" id="SSF50729">
    <property type="entry name" value="PH domain-like"/>
    <property type="match status" value="1"/>
</dbReference>
<gene>
    <name evidence="2" type="ORF">CYMTET_6718</name>
</gene>
<proteinExistence type="predicted"/>
<feature type="domain" description="PH" evidence="1">
    <location>
        <begin position="9"/>
        <end position="143"/>
    </location>
</feature>
<sequence length="857" mass="94935">MSPQSEKKKVLASGFVVKKPRGQSWTSKFAPGSWKRRYLELTKIVGGNVSGPQFMLTYYTNSDKKSSKGSVALGKDSVCTKPVFGPAFDKLEINADKKGAHLLHVTGNTYLNNEPNREDGFTFEVEDAKAVKYWYNLISDAITVATTAMKQETMDVHDRMAERVRFATADGQEMVWNEQLGYFVPNELGGDTAAAPQEAEAKNKLVRKFSIFQEWNHTDIKVWQHPIFADLFADMLLAPASGQASGSSKVAVLRSSLEFMVDVIGIMQGEQTPFVSKDCVEKSKRAFARGVEIAHQLPYGESDAGRMKSFLELLVRLIGKLEDAEMAVLPSGWMPMDGAVHHLLFIARRVNGTTFSLTICNTGNGLQYHPQRMDPSTTEMKHSMSITMGGIPEARLKDGMFWCMVYRLLVYPSNSNGPEPLYGRLLPYLNDQPLLANVTEETLLDAAWRRMPKGGDVTCAQCCLVAFGEVFAMAAGKPTAARDIPAIVSWMGCKMVLNELDVEVPLERSSALLIREAVKELGNQAGERVGLPDSVLSPEQGEAMLETIQSLEDALQQAVRTGGVTQQPPLEANPDLLRTNACQFPLFGRLRRDADLDTMAGEPATPPILLPMELTLVPDSVQNYEEVAQVLRHACHLLTLLGNQKHLVKNTYCLRVALVQHLFTQVLPLPLPLNHPEREQRCFWASAPIRYADQADMLRHLNLLQRHYVAAALSLEVTRSFDGVRIVTMGCIVAVADALLRKVAFDYPSPLSQHYAGVAMGPVNPYGVHMGNFAPASERLRFHQPEMQLALTQVLDYFIQSAPVIPHEHLLFSFDETMEFKQDCAAQALLDQLCLQARAGLSSLPRCFTSEGQSSMS</sequence>
<name>A0AAE0GX20_9CHLO</name>
<dbReference type="InterPro" id="IPR011993">
    <property type="entry name" value="PH-like_dom_sf"/>
</dbReference>
<protein>
    <recommendedName>
        <fullName evidence="1">PH domain-containing protein</fullName>
    </recommendedName>
</protein>
<keyword evidence="3" id="KW-1185">Reference proteome</keyword>